<evidence type="ECO:0000313" key="4">
    <source>
        <dbReference type="Proteomes" id="UP000504638"/>
    </source>
</evidence>
<dbReference type="OrthoDB" id="412788at2759"/>
<dbReference type="RefSeq" id="XP_033534887.1">
    <property type="nucleotide sequence ID" value="XM_033676299.1"/>
</dbReference>
<evidence type="ECO:0000256" key="2">
    <source>
        <dbReference type="ARBA" id="ARBA00023604"/>
    </source>
</evidence>
<dbReference type="PANTHER" id="PTHR34598:SF3">
    <property type="entry name" value="OXIDOREDUCTASE AN1597"/>
    <property type="match status" value="1"/>
</dbReference>
<keyword evidence="1" id="KW-0560">Oxidoreductase</keyword>
<reference evidence="3 5" key="1">
    <citation type="submission" date="2020-01" db="EMBL/GenBank/DDBJ databases">
        <authorList>
            <consortium name="DOE Joint Genome Institute"/>
            <person name="Haridas S."/>
            <person name="Albert R."/>
            <person name="Binder M."/>
            <person name="Bloem J."/>
            <person name="Labutti K."/>
            <person name="Salamov A."/>
            <person name="Andreopoulos B."/>
            <person name="Baker S.E."/>
            <person name="Barry K."/>
            <person name="Bills G."/>
            <person name="Bluhm B.H."/>
            <person name="Cannon C."/>
            <person name="Castanera R."/>
            <person name="Culley D.E."/>
            <person name="Daum C."/>
            <person name="Ezra D."/>
            <person name="Gonzalez J.B."/>
            <person name="Henrissat B."/>
            <person name="Kuo A."/>
            <person name="Liang C."/>
            <person name="Lipzen A."/>
            <person name="Lutzoni F."/>
            <person name="Magnuson J."/>
            <person name="Mondo S."/>
            <person name="Nolan M."/>
            <person name="Ohm R."/>
            <person name="Pangilinan J."/>
            <person name="Park H.-J."/>
            <person name="Ramirez L."/>
            <person name="Alfaro M."/>
            <person name="Sun H."/>
            <person name="Tritt A."/>
            <person name="Yoshinaga Y."/>
            <person name="Zwiers L.-H."/>
            <person name="Turgeon B.G."/>
            <person name="Goodwin S.B."/>
            <person name="Spatafora J.W."/>
            <person name="Crous P.W."/>
            <person name="Grigoriev I.V."/>
        </authorList>
    </citation>
    <scope>NUCLEOTIDE SEQUENCE</scope>
    <source>
        <strain evidence="3 5">CBS 781.70</strain>
    </source>
</reference>
<proteinExistence type="inferred from homology"/>
<accession>A0A6G1G5N9</accession>
<reference evidence="5" key="3">
    <citation type="submission" date="2025-04" db="UniProtKB">
        <authorList>
            <consortium name="RefSeq"/>
        </authorList>
    </citation>
    <scope>IDENTIFICATION</scope>
    <source>
        <strain evidence="5">CBS 781.70</strain>
    </source>
</reference>
<evidence type="ECO:0000313" key="5">
    <source>
        <dbReference type="RefSeq" id="XP_033534887.1"/>
    </source>
</evidence>
<evidence type="ECO:0000256" key="1">
    <source>
        <dbReference type="ARBA" id="ARBA00023002"/>
    </source>
</evidence>
<dbReference type="GO" id="GO:0016491">
    <property type="term" value="F:oxidoreductase activity"/>
    <property type="evidence" value="ECO:0007669"/>
    <property type="project" value="UniProtKB-KW"/>
</dbReference>
<dbReference type="Proteomes" id="UP000504638">
    <property type="component" value="Unplaced"/>
</dbReference>
<organism evidence="3">
    <name type="scientific">Eremomyces bilateralis CBS 781.70</name>
    <dbReference type="NCBI Taxonomy" id="1392243"/>
    <lineage>
        <taxon>Eukaryota</taxon>
        <taxon>Fungi</taxon>
        <taxon>Dikarya</taxon>
        <taxon>Ascomycota</taxon>
        <taxon>Pezizomycotina</taxon>
        <taxon>Dothideomycetes</taxon>
        <taxon>Dothideomycetes incertae sedis</taxon>
        <taxon>Eremomycetales</taxon>
        <taxon>Eremomycetaceae</taxon>
        <taxon>Eremomyces</taxon>
    </lineage>
</organism>
<dbReference type="PANTHER" id="PTHR34598">
    <property type="entry name" value="BLL6449 PROTEIN"/>
    <property type="match status" value="1"/>
</dbReference>
<dbReference type="EMBL" id="ML975155">
    <property type="protein sequence ID" value="KAF1813256.1"/>
    <property type="molecule type" value="Genomic_DNA"/>
</dbReference>
<sequence>MRVLNPGYSDTLSDDVQTELNYLTKEAKHKEEKPYEMRYDTGGVIPHTNMSSDLRTITIRNFRPLQDPRSFIEYGFRVANVDCSMTEAAFDDDEKVETQYYPAVEKLLQQMFPDAAEIRVLEHGVSQRDAQFNANSEELFETVQSATAVHIDYSPYSAARTARAFTTKLDEYKRLLTVNVWKSLQGPGNDWPLALCDSRIIDHKSDSIVADVVFTNRFTENERLYYNPKHEWYYFKDLEDDEVILLRQTDSALEGAGGVARVSIYNPKADPNAAARASVEVRAYVLFE</sequence>
<evidence type="ECO:0000313" key="3">
    <source>
        <dbReference type="EMBL" id="KAF1813256.1"/>
    </source>
</evidence>
<name>A0A6G1G5N9_9PEZI</name>
<dbReference type="GeneID" id="54416869"/>
<reference evidence="5" key="2">
    <citation type="submission" date="2020-04" db="EMBL/GenBank/DDBJ databases">
        <authorList>
            <consortium name="NCBI Genome Project"/>
        </authorList>
    </citation>
    <scope>NUCLEOTIDE SEQUENCE</scope>
    <source>
        <strain evidence="5">CBS 781.70</strain>
    </source>
</reference>
<evidence type="ECO:0008006" key="6">
    <source>
        <dbReference type="Google" id="ProtNLM"/>
    </source>
</evidence>
<comment type="similarity">
    <text evidence="2">Belongs to the asaB hydroxylase/desaturase family.</text>
</comment>
<dbReference type="InterPro" id="IPR044053">
    <property type="entry name" value="AsaB-like"/>
</dbReference>
<dbReference type="AlphaFoldDB" id="A0A6G1G5N9"/>
<keyword evidence="4" id="KW-1185">Reference proteome</keyword>
<dbReference type="NCBIfam" id="NF041278">
    <property type="entry name" value="CmcJ_NvfI_EfuI"/>
    <property type="match status" value="1"/>
</dbReference>
<protein>
    <recommendedName>
        <fullName evidence="6">Methyltransferase</fullName>
    </recommendedName>
</protein>
<gene>
    <name evidence="3 5" type="ORF">P152DRAFT_395338</name>
</gene>